<evidence type="ECO:0000313" key="2">
    <source>
        <dbReference type="EMBL" id="GAA5191168.1"/>
    </source>
</evidence>
<reference evidence="3" key="1">
    <citation type="journal article" date="2019" name="Int. J. Syst. Evol. Microbiol.">
        <title>The Global Catalogue of Microorganisms (GCM) 10K type strain sequencing project: providing services to taxonomists for standard genome sequencing and annotation.</title>
        <authorList>
            <consortium name="The Broad Institute Genomics Platform"/>
            <consortium name="The Broad Institute Genome Sequencing Center for Infectious Disease"/>
            <person name="Wu L."/>
            <person name="Ma J."/>
        </authorList>
    </citation>
    <scope>NUCLEOTIDE SEQUENCE [LARGE SCALE GENOMIC DNA]</scope>
    <source>
        <strain evidence="3">JCM 18720</strain>
    </source>
</reference>
<sequence>MANSNAVGWFEIYVTDMVRAKHFYQTVFETTLEQLSAGDDQSPEMWAFPWVDEAYGAGGAICKMAGVSPGGNSVMVYFRCEDCAVEQGRVNDAGGKVVRPKIAIGEYGFISLVTDPDGNTIGLHSKQ</sequence>
<dbReference type="CDD" id="cd07247">
    <property type="entry name" value="SgaA_N_like"/>
    <property type="match status" value="1"/>
</dbReference>
<evidence type="ECO:0000313" key="3">
    <source>
        <dbReference type="Proteomes" id="UP001501600"/>
    </source>
</evidence>
<dbReference type="SUPFAM" id="SSF54593">
    <property type="entry name" value="Glyoxalase/Bleomycin resistance protein/Dihydroxybiphenyl dioxygenase"/>
    <property type="match status" value="1"/>
</dbReference>
<gene>
    <name evidence="2" type="ORF">GCM10025772_17460</name>
</gene>
<dbReference type="InterPro" id="IPR004360">
    <property type="entry name" value="Glyas_Fos-R_dOase_dom"/>
</dbReference>
<comment type="caution">
    <text evidence="2">The sequence shown here is derived from an EMBL/GenBank/DDBJ whole genome shotgun (WGS) entry which is preliminary data.</text>
</comment>
<accession>A0ABP9S5M3</accession>
<dbReference type="Proteomes" id="UP001501600">
    <property type="component" value="Unassembled WGS sequence"/>
</dbReference>
<dbReference type="PROSITE" id="PS51819">
    <property type="entry name" value="VOC"/>
    <property type="match status" value="1"/>
</dbReference>
<dbReference type="Gene3D" id="3.10.180.10">
    <property type="entry name" value="2,3-Dihydroxybiphenyl 1,2-Dioxygenase, domain 1"/>
    <property type="match status" value="1"/>
</dbReference>
<dbReference type="InterPro" id="IPR052164">
    <property type="entry name" value="Anthracycline_SecMetBiosynth"/>
</dbReference>
<name>A0ABP9S5M3_9GAMM</name>
<feature type="domain" description="VOC" evidence="1">
    <location>
        <begin position="6"/>
        <end position="126"/>
    </location>
</feature>
<dbReference type="Pfam" id="PF00903">
    <property type="entry name" value="Glyoxalase"/>
    <property type="match status" value="1"/>
</dbReference>
<organism evidence="2 3">
    <name type="scientific">Ferrimonas gelatinilytica</name>
    <dbReference type="NCBI Taxonomy" id="1255257"/>
    <lineage>
        <taxon>Bacteria</taxon>
        <taxon>Pseudomonadati</taxon>
        <taxon>Pseudomonadota</taxon>
        <taxon>Gammaproteobacteria</taxon>
        <taxon>Alteromonadales</taxon>
        <taxon>Ferrimonadaceae</taxon>
        <taxon>Ferrimonas</taxon>
    </lineage>
</organism>
<protein>
    <submittedName>
        <fullName evidence="2">VOC family protein</fullName>
    </submittedName>
</protein>
<dbReference type="InterPro" id="IPR037523">
    <property type="entry name" value="VOC_core"/>
</dbReference>
<dbReference type="PANTHER" id="PTHR33993">
    <property type="entry name" value="GLYOXALASE-RELATED"/>
    <property type="match status" value="1"/>
</dbReference>
<dbReference type="InterPro" id="IPR029068">
    <property type="entry name" value="Glyas_Bleomycin-R_OHBP_Dase"/>
</dbReference>
<proteinExistence type="predicted"/>
<dbReference type="EMBL" id="BAABLF010000009">
    <property type="protein sequence ID" value="GAA5191168.1"/>
    <property type="molecule type" value="Genomic_DNA"/>
</dbReference>
<dbReference type="RefSeq" id="WP_345316674.1">
    <property type="nucleotide sequence ID" value="NZ_BAABLF010000009.1"/>
</dbReference>
<keyword evidence="3" id="KW-1185">Reference proteome</keyword>
<evidence type="ECO:0000259" key="1">
    <source>
        <dbReference type="PROSITE" id="PS51819"/>
    </source>
</evidence>
<dbReference type="PANTHER" id="PTHR33993:SF2">
    <property type="entry name" value="VOC DOMAIN-CONTAINING PROTEIN"/>
    <property type="match status" value="1"/>
</dbReference>